<dbReference type="RefSeq" id="WP_034832060.1">
    <property type="nucleotide sequence ID" value="NZ_JOKH01000001.1"/>
</dbReference>
<keyword evidence="5 6" id="KW-0413">Isomerase</keyword>
<evidence type="ECO:0000256" key="6">
    <source>
        <dbReference type="PROSITE-ProRule" id="PRU00277"/>
    </source>
</evidence>
<evidence type="ECO:0000313" key="10">
    <source>
        <dbReference type="EMBL" id="KEQ18740.1"/>
    </source>
</evidence>
<evidence type="ECO:0000256" key="3">
    <source>
        <dbReference type="ARBA" id="ARBA00022729"/>
    </source>
</evidence>
<dbReference type="FunFam" id="3.10.50.40:FF:000045">
    <property type="entry name" value="Peptidyl-prolyl cis-trans isomerase"/>
    <property type="match status" value="1"/>
</dbReference>
<keyword evidence="3 8" id="KW-0732">Signal</keyword>
<dbReference type="PANTHER" id="PTHR43811:SF19">
    <property type="entry name" value="39 KDA FK506-BINDING NUCLEAR PROTEIN"/>
    <property type="match status" value="1"/>
</dbReference>
<dbReference type="PANTHER" id="PTHR43811">
    <property type="entry name" value="FKBP-TYPE PEPTIDYL-PROLYL CIS-TRANS ISOMERASE FKPA"/>
    <property type="match status" value="1"/>
</dbReference>
<comment type="caution">
    <text evidence="10">The sequence shown here is derived from an EMBL/GenBank/DDBJ whole genome shotgun (WGS) entry which is preliminary data.</text>
</comment>
<protein>
    <recommendedName>
        <fullName evidence="7">Peptidyl-prolyl cis-trans isomerase</fullName>
        <ecNumber evidence="7">5.2.1.8</ecNumber>
    </recommendedName>
</protein>
<feature type="chain" id="PRO_5001760880" description="Peptidyl-prolyl cis-trans isomerase" evidence="8">
    <location>
        <begin position="18"/>
        <end position="247"/>
    </location>
</feature>
<evidence type="ECO:0000259" key="9">
    <source>
        <dbReference type="PROSITE" id="PS50059"/>
    </source>
</evidence>
<dbReference type="EMBL" id="JOKH01000001">
    <property type="protein sequence ID" value="KEQ18740.1"/>
    <property type="molecule type" value="Genomic_DNA"/>
</dbReference>
<dbReference type="Gene3D" id="1.10.287.460">
    <property type="entry name" value="Peptidyl-prolyl cis-trans isomerase, FKBP-type, N-terminal domain"/>
    <property type="match status" value="1"/>
</dbReference>
<dbReference type="OrthoDB" id="9814548at2"/>
<reference evidence="10 11" key="1">
    <citation type="submission" date="2014-06" db="EMBL/GenBank/DDBJ databases">
        <title>Whole Genome Sequences of Three Symbiotic Endozoicomonas Bacteria.</title>
        <authorList>
            <person name="Neave M.J."/>
            <person name="Apprill A."/>
            <person name="Voolstra C.R."/>
        </authorList>
    </citation>
    <scope>NUCLEOTIDE SEQUENCE [LARGE SCALE GENOMIC DNA]</scope>
    <source>
        <strain evidence="10 11">DSM 25634</strain>
    </source>
</reference>
<comment type="catalytic activity">
    <reaction evidence="1 6 7">
        <text>[protein]-peptidylproline (omega=180) = [protein]-peptidylproline (omega=0)</text>
        <dbReference type="Rhea" id="RHEA:16237"/>
        <dbReference type="Rhea" id="RHEA-COMP:10747"/>
        <dbReference type="Rhea" id="RHEA-COMP:10748"/>
        <dbReference type="ChEBI" id="CHEBI:83833"/>
        <dbReference type="ChEBI" id="CHEBI:83834"/>
        <dbReference type="EC" id="5.2.1.8"/>
    </reaction>
</comment>
<name>A0A081NJW7_9GAMM</name>
<dbReference type="STRING" id="1137799.GZ78_01170"/>
<dbReference type="PROSITE" id="PS50059">
    <property type="entry name" value="FKBP_PPIASE"/>
    <property type="match status" value="1"/>
</dbReference>
<keyword evidence="11" id="KW-1185">Reference proteome</keyword>
<evidence type="ECO:0000256" key="8">
    <source>
        <dbReference type="SAM" id="SignalP"/>
    </source>
</evidence>
<dbReference type="GO" id="GO:0003755">
    <property type="term" value="F:peptidyl-prolyl cis-trans isomerase activity"/>
    <property type="evidence" value="ECO:0007669"/>
    <property type="project" value="UniProtKB-UniRule"/>
</dbReference>
<dbReference type="NCBIfam" id="NF008150">
    <property type="entry name" value="PRK10902.1"/>
    <property type="match status" value="1"/>
</dbReference>
<evidence type="ECO:0000256" key="2">
    <source>
        <dbReference type="ARBA" id="ARBA00006577"/>
    </source>
</evidence>
<dbReference type="Pfam" id="PF00254">
    <property type="entry name" value="FKBP_C"/>
    <property type="match status" value="1"/>
</dbReference>
<feature type="domain" description="PPIase FKBP-type" evidence="9">
    <location>
        <begin position="158"/>
        <end position="243"/>
    </location>
</feature>
<dbReference type="InterPro" id="IPR000774">
    <property type="entry name" value="PPIase_FKBP_N"/>
</dbReference>
<comment type="similarity">
    <text evidence="2 7">Belongs to the FKBP-type PPIase family.</text>
</comment>
<organism evidence="10 11">
    <name type="scientific">Endozoicomonas numazuensis</name>
    <dbReference type="NCBI Taxonomy" id="1137799"/>
    <lineage>
        <taxon>Bacteria</taxon>
        <taxon>Pseudomonadati</taxon>
        <taxon>Pseudomonadota</taxon>
        <taxon>Gammaproteobacteria</taxon>
        <taxon>Oceanospirillales</taxon>
        <taxon>Endozoicomonadaceae</taxon>
        <taxon>Endozoicomonas</taxon>
    </lineage>
</organism>
<dbReference type="EC" id="5.2.1.8" evidence="7"/>
<evidence type="ECO:0000256" key="7">
    <source>
        <dbReference type="RuleBase" id="RU003915"/>
    </source>
</evidence>
<proteinExistence type="inferred from homology"/>
<dbReference type="AlphaFoldDB" id="A0A081NJW7"/>
<evidence type="ECO:0000256" key="1">
    <source>
        <dbReference type="ARBA" id="ARBA00000971"/>
    </source>
</evidence>
<evidence type="ECO:0000256" key="5">
    <source>
        <dbReference type="ARBA" id="ARBA00023235"/>
    </source>
</evidence>
<evidence type="ECO:0000313" key="11">
    <source>
        <dbReference type="Proteomes" id="UP000028073"/>
    </source>
</evidence>
<dbReference type="eggNOG" id="COG0545">
    <property type="taxonomic scope" value="Bacteria"/>
</dbReference>
<accession>A0A081NJW7</accession>
<dbReference type="InterPro" id="IPR036944">
    <property type="entry name" value="PPIase_FKBP_N_sf"/>
</dbReference>
<dbReference type="Pfam" id="PF01346">
    <property type="entry name" value="FKBP_N"/>
    <property type="match status" value="1"/>
</dbReference>
<dbReference type="SUPFAM" id="SSF54534">
    <property type="entry name" value="FKBP-like"/>
    <property type="match status" value="1"/>
</dbReference>
<dbReference type="InterPro" id="IPR046357">
    <property type="entry name" value="PPIase_dom_sf"/>
</dbReference>
<dbReference type="PROSITE" id="PS51257">
    <property type="entry name" value="PROKAR_LIPOPROTEIN"/>
    <property type="match status" value="1"/>
</dbReference>
<dbReference type="GO" id="GO:0006457">
    <property type="term" value="P:protein folding"/>
    <property type="evidence" value="ECO:0007669"/>
    <property type="project" value="InterPro"/>
</dbReference>
<dbReference type="Gene3D" id="3.10.50.40">
    <property type="match status" value="1"/>
</dbReference>
<sequence>MKKVLKVTALAAVIALAAGCKDNAQPVTEEVKLDTPEQKAAYAMGASLGNYADQTLKQQEEMGITIDRELLKKGFIEALNGQSQLNDEEIRTSLQGHEERIRPVIEKKVQERLDEDRKKGEDFLKENAKKEGVKTTDSGLQYEVIEAGEEGASKPDAEDQVTVHYTGTLIDGTVFDSSVERGQPATFPLNGVIKGWQEGLQLMPKGAKYKLYIPAELGYGDQAAGSIPPASTLVFEVELLDIAGDKK</sequence>
<evidence type="ECO:0000256" key="4">
    <source>
        <dbReference type="ARBA" id="ARBA00023110"/>
    </source>
</evidence>
<dbReference type="Proteomes" id="UP000028073">
    <property type="component" value="Unassembled WGS sequence"/>
</dbReference>
<feature type="signal peptide" evidence="8">
    <location>
        <begin position="1"/>
        <end position="17"/>
    </location>
</feature>
<gene>
    <name evidence="10" type="ORF">GZ78_01170</name>
</gene>
<dbReference type="InterPro" id="IPR001179">
    <property type="entry name" value="PPIase_FKBP_dom"/>
</dbReference>
<keyword evidence="4 6" id="KW-0697">Rotamase</keyword>